<name>A0A067CQC4_SAPPC</name>
<proteinExistence type="predicted"/>
<evidence type="ECO:0000313" key="3">
    <source>
        <dbReference type="Proteomes" id="UP000030745"/>
    </source>
</evidence>
<dbReference type="Proteomes" id="UP000030745">
    <property type="component" value="Unassembled WGS sequence"/>
</dbReference>
<accession>A0A067CQC4</accession>
<dbReference type="GeneID" id="24128447"/>
<evidence type="ECO:0000256" key="1">
    <source>
        <dbReference type="SAM" id="MobiDB-lite"/>
    </source>
</evidence>
<feature type="compositionally biased region" description="Basic residues" evidence="1">
    <location>
        <begin position="185"/>
        <end position="195"/>
    </location>
</feature>
<organism evidence="2 3">
    <name type="scientific">Saprolegnia parasitica (strain CBS 223.65)</name>
    <dbReference type="NCBI Taxonomy" id="695850"/>
    <lineage>
        <taxon>Eukaryota</taxon>
        <taxon>Sar</taxon>
        <taxon>Stramenopiles</taxon>
        <taxon>Oomycota</taxon>
        <taxon>Saprolegniomycetes</taxon>
        <taxon>Saprolegniales</taxon>
        <taxon>Saprolegniaceae</taxon>
        <taxon>Saprolegnia</taxon>
    </lineage>
</organism>
<feature type="compositionally biased region" description="Acidic residues" evidence="1">
    <location>
        <begin position="241"/>
        <end position="259"/>
    </location>
</feature>
<evidence type="ECO:0000313" key="2">
    <source>
        <dbReference type="EMBL" id="KDO29027.1"/>
    </source>
</evidence>
<feature type="compositionally biased region" description="Basic and acidic residues" evidence="1">
    <location>
        <begin position="43"/>
        <end position="59"/>
    </location>
</feature>
<keyword evidence="3" id="KW-1185">Reference proteome</keyword>
<sequence length="336" mass="36646">MHDLFKPFNRGGAVDVRAFVKSVMTTDGPHDSYVPNGLFTEQPPEKEPLSGRRHVDPKQQRAKSTESFLVSSKRVHGYNKAKGIPPKPYPRRHHRQSESGSHLKATKTTVQFTLSPEKIAATLARSGSTAPRQSLADLPTPDRREFHFRPPTAAVTTVNFVTPAEEKLAPAKVEASSSSSNVLQRRPKSSGRKHLVSPFSPIKRPDSPKATAFQRLPIPPRPTTPLATDASRAATLGGDENALDDADVGSDSSADDMGGDDANVVEGGLAALTVTDEPTPTTPRRRPTTAQQPSFEAFEPLAPPRISLVHQRQQTTTTYKSMKPNFRISESTFCCR</sequence>
<feature type="region of interest" description="Disordered" evidence="1">
    <location>
        <begin position="170"/>
        <end position="302"/>
    </location>
</feature>
<feature type="region of interest" description="Disordered" evidence="1">
    <location>
        <begin position="36"/>
        <end position="106"/>
    </location>
</feature>
<protein>
    <submittedName>
        <fullName evidence="2">Uncharacterized protein</fullName>
    </submittedName>
</protein>
<reference evidence="2 3" key="1">
    <citation type="journal article" date="2013" name="PLoS Genet.">
        <title>Distinctive expansion of potential virulence genes in the genome of the oomycete fish pathogen Saprolegnia parasitica.</title>
        <authorList>
            <person name="Jiang R.H."/>
            <person name="de Bruijn I."/>
            <person name="Haas B.J."/>
            <person name="Belmonte R."/>
            <person name="Lobach L."/>
            <person name="Christie J."/>
            <person name="van den Ackerveken G."/>
            <person name="Bottin A."/>
            <person name="Bulone V."/>
            <person name="Diaz-Moreno S.M."/>
            <person name="Dumas B."/>
            <person name="Fan L."/>
            <person name="Gaulin E."/>
            <person name="Govers F."/>
            <person name="Grenville-Briggs L.J."/>
            <person name="Horner N.R."/>
            <person name="Levin J.Z."/>
            <person name="Mammella M."/>
            <person name="Meijer H.J."/>
            <person name="Morris P."/>
            <person name="Nusbaum C."/>
            <person name="Oome S."/>
            <person name="Phillips A.J."/>
            <person name="van Rooyen D."/>
            <person name="Rzeszutek E."/>
            <person name="Saraiva M."/>
            <person name="Secombes C.J."/>
            <person name="Seidl M.F."/>
            <person name="Snel B."/>
            <person name="Stassen J.H."/>
            <person name="Sykes S."/>
            <person name="Tripathy S."/>
            <person name="van den Berg H."/>
            <person name="Vega-Arreguin J.C."/>
            <person name="Wawra S."/>
            <person name="Young S.K."/>
            <person name="Zeng Q."/>
            <person name="Dieguez-Uribeondo J."/>
            <person name="Russ C."/>
            <person name="Tyler B.M."/>
            <person name="van West P."/>
        </authorList>
    </citation>
    <scope>NUCLEOTIDE SEQUENCE [LARGE SCALE GENOMIC DNA]</scope>
    <source>
        <strain evidence="2 3">CBS 223.65</strain>
    </source>
</reference>
<gene>
    <name evidence="2" type="ORF">SPRG_06082</name>
</gene>
<dbReference type="AlphaFoldDB" id="A0A067CQC4"/>
<dbReference type="EMBL" id="KK583208">
    <property type="protein sequence ID" value="KDO29027.1"/>
    <property type="molecule type" value="Genomic_DNA"/>
</dbReference>
<dbReference type="VEuPathDB" id="FungiDB:SPRG_06082"/>
<feature type="region of interest" description="Disordered" evidence="1">
    <location>
        <begin position="123"/>
        <end position="151"/>
    </location>
</feature>
<dbReference type="KEGG" id="spar:SPRG_06082"/>
<dbReference type="RefSeq" id="XP_012200197.1">
    <property type="nucleotide sequence ID" value="XM_012344807.1"/>
</dbReference>